<dbReference type="PANTHER" id="PTHR34322:SF2">
    <property type="entry name" value="TRANSPOSASE IS200-LIKE DOMAIN-CONTAINING PROTEIN"/>
    <property type="match status" value="1"/>
</dbReference>
<dbReference type="Gene3D" id="3.30.70.1290">
    <property type="entry name" value="Transposase IS200-like"/>
    <property type="match status" value="1"/>
</dbReference>
<dbReference type="PANTHER" id="PTHR34322">
    <property type="entry name" value="TRANSPOSASE, Y1_TNP DOMAIN-CONTAINING"/>
    <property type="match status" value="1"/>
</dbReference>
<sequence>MPRQARVAVGEVIYHVINRANGRVRMFHSDKDYQHFESLLEEAKELTGMRILAYAIMPNHWHLVLYPKHDTDLSEFMRWLTTTHVRQRRVKTKSVGHGHLYQGTYKSFPVETNEYLTALILYVEQNPLRAHMVKRAEDWRWSSLWRRVKGTAKQKKLLSSLPVDLPHNYLRVINERYDTGAIEEIRRTLKKCAPYGSEKWTTKMVERYNMEGTLREPGRPKKIP</sequence>
<dbReference type="STRING" id="1798661.A3D65_03190"/>
<evidence type="ECO:0000313" key="3">
    <source>
        <dbReference type="Proteomes" id="UP000177996"/>
    </source>
</evidence>
<evidence type="ECO:0000313" key="2">
    <source>
        <dbReference type="EMBL" id="OGZ08777.1"/>
    </source>
</evidence>
<dbReference type="Proteomes" id="UP000177996">
    <property type="component" value="Unassembled WGS sequence"/>
</dbReference>
<evidence type="ECO:0000259" key="1">
    <source>
        <dbReference type="SMART" id="SM01321"/>
    </source>
</evidence>
<feature type="domain" description="Transposase IS200-like" evidence="1">
    <location>
        <begin position="9"/>
        <end position="126"/>
    </location>
</feature>
<dbReference type="InterPro" id="IPR036515">
    <property type="entry name" value="Transposase_17_sf"/>
</dbReference>
<protein>
    <recommendedName>
        <fullName evidence="1">Transposase IS200-like domain-containing protein</fullName>
    </recommendedName>
</protein>
<dbReference type="GO" id="GO:0004803">
    <property type="term" value="F:transposase activity"/>
    <property type="evidence" value="ECO:0007669"/>
    <property type="project" value="InterPro"/>
</dbReference>
<organism evidence="2 3">
    <name type="scientific">Candidatus Lloydbacteria bacterium RIFCSPHIGHO2_02_FULL_50_13</name>
    <dbReference type="NCBI Taxonomy" id="1798661"/>
    <lineage>
        <taxon>Bacteria</taxon>
        <taxon>Candidatus Lloydiibacteriota</taxon>
    </lineage>
</organism>
<dbReference type="InterPro" id="IPR002686">
    <property type="entry name" value="Transposase_17"/>
</dbReference>
<accession>A0A1G2D5F5</accession>
<dbReference type="AlphaFoldDB" id="A0A1G2D5F5"/>
<proteinExistence type="predicted"/>
<dbReference type="SMART" id="SM01321">
    <property type="entry name" value="Y1_Tnp"/>
    <property type="match status" value="1"/>
</dbReference>
<dbReference type="GO" id="GO:0006313">
    <property type="term" value="P:DNA transposition"/>
    <property type="evidence" value="ECO:0007669"/>
    <property type="project" value="InterPro"/>
</dbReference>
<comment type="caution">
    <text evidence="2">The sequence shown here is derived from an EMBL/GenBank/DDBJ whole genome shotgun (WGS) entry which is preliminary data.</text>
</comment>
<gene>
    <name evidence="2" type="ORF">A3D65_03190</name>
</gene>
<dbReference type="GO" id="GO:0003677">
    <property type="term" value="F:DNA binding"/>
    <property type="evidence" value="ECO:0007669"/>
    <property type="project" value="InterPro"/>
</dbReference>
<dbReference type="SUPFAM" id="SSF143422">
    <property type="entry name" value="Transposase IS200-like"/>
    <property type="match status" value="1"/>
</dbReference>
<name>A0A1G2D5F5_9BACT</name>
<dbReference type="EMBL" id="MHLL01000026">
    <property type="protein sequence ID" value="OGZ08777.1"/>
    <property type="molecule type" value="Genomic_DNA"/>
</dbReference>
<reference evidence="2 3" key="1">
    <citation type="journal article" date="2016" name="Nat. Commun.">
        <title>Thousands of microbial genomes shed light on interconnected biogeochemical processes in an aquifer system.</title>
        <authorList>
            <person name="Anantharaman K."/>
            <person name="Brown C.T."/>
            <person name="Hug L.A."/>
            <person name="Sharon I."/>
            <person name="Castelle C.J."/>
            <person name="Probst A.J."/>
            <person name="Thomas B.C."/>
            <person name="Singh A."/>
            <person name="Wilkins M.J."/>
            <person name="Karaoz U."/>
            <person name="Brodie E.L."/>
            <person name="Williams K.H."/>
            <person name="Hubbard S.S."/>
            <person name="Banfield J.F."/>
        </authorList>
    </citation>
    <scope>NUCLEOTIDE SEQUENCE [LARGE SCALE GENOMIC DNA]</scope>
</reference>
<dbReference type="Pfam" id="PF01797">
    <property type="entry name" value="Y1_Tnp"/>
    <property type="match status" value="1"/>
</dbReference>